<dbReference type="InterPro" id="IPR058210">
    <property type="entry name" value="SACS/Nov_dom"/>
</dbReference>
<name>A0A380TB80_9ZZZZ</name>
<accession>A0A380TB80</accession>
<evidence type="ECO:0000259" key="2">
    <source>
        <dbReference type="Pfam" id="PF25794"/>
    </source>
</evidence>
<keyword evidence="1" id="KW-0175">Coiled coil</keyword>
<proteinExistence type="predicted"/>
<organism evidence="3">
    <name type="scientific">metagenome</name>
    <dbReference type="NCBI Taxonomy" id="256318"/>
    <lineage>
        <taxon>unclassified sequences</taxon>
        <taxon>metagenomes</taxon>
    </lineage>
</organism>
<dbReference type="NCBIfam" id="NF047352">
    <property type="entry name" value="P_loop_sacsin"/>
    <property type="match status" value="1"/>
</dbReference>
<dbReference type="PANTHER" id="PTHR32387:SF0">
    <property type="entry name" value="PROTEIN NO VEIN"/>
    <property type="match status" value="1"/>
</dbReference>
<feature type="domain" description="Sacsin/Nov" evidence="2">
    <location>
        <begin position="35"/>
        <end position="122"/>
    </location>
</feature>
<dbReference type="Pfam" id="PF25794">
    <property type="entry name" value="SACS"/>
    <property type="match status" value="1"/>
</dbReference>
<dbReference type="InterPro" id="IPR036890">
    <property type="entry name" value="HATPase_C_sf"/>
</dbReference>
<dbReference type="EMBL" id="UIDG01000112">
    <property type="protein sequence ID" value="SUS05622.1"/>
    <property type="molecule type" value="Genomic_DNA"/>
</dbReference>
<dbReference type="PANTHER" id="PTHR32387">
    <property type="entry name" value="WU:FJ29H11"/>
    <property type="match status" value="1"/>
</dbReference>
<protein>
    <recommendedName>
        <fullName evidence="2">Sacsin/Nov domain-containing protein</fullName>
    </recommendedName>
</protein>
<reference evidence="3" key="1">
    <citation type="submission" date="2018-07" db="EMBL/GenBank/DDBJ databases">
        <authorList>
            <person name="Quirk P.G."/>
            <person name="Krulwich T.A."/>
        </authorList>
    </citation>
    <scope>NUCLEOTIDE SEQUENCE</scope>
</reference>
<dbReference type="InterPro" id="IPR052957">
    <property type="entry name" value="Auxin_embryo_med"/>
</dbReference>
<sequence length="1068" mass="121204">MNNFLKDLAAQRQKFLDGLDANKGDINLDIFEDFYPDQAHFLLELLQNAEDVEATEATFEIYQHGCSFTHNGKRTFNTDDVRAITGIHNSTKIKAVDQIGKFGVGFKAVFVYTLSPEIFSGEFAFRILRLVFPKEVSGDRCLGADTRFWLPFDNPRKVAAAAFTEIRDNLSTLSDTTLLFLSHLELIGWQVDGAAPGEIMRVQHSDNHFEVRRQVGGETATSSHFLKFDQPVVGLEKQRIAVAFALDALPNVQSFDPTKPLAKQFRITSADPGRVAVYFSAEKETSGLRFHLHAPFVPELSRASIKETPANQPLFEQLAALTVTALPQIRDLGLLTTDFLAVLPNPQDAVPPRYEPIRNAIVEAMNTELLTPTHARSHEPANRLLQARASLKDLLSAEDLEFLVDHDGAPPLWAIAAPQKNSNADRFLEGLSIRKWDTEQFVALLIEKTSEERRYSSLLSKYLYGPDEDLMAWLSRKPVEWHQKLYAILNEHLQSLERRKDGLRKELQQSKVIRLANGQYSTASKCFFPSDDGKDDDGLPRVDKGVYTSGRSKQQQENARKFLEEMGVREVGEAERIEAILKQRYASPNVKSRKGDLKRFIALVEKEPDKATLFKDYFILQGQDETWRKPEDIFLDEPFMDTGLSSYYDALVILERQGDQETEGDEYCYNEPCDTELAHTPLASSYVTCGVFIDKLVKFAAAVGTQTHLKPTQTSTGNHPHVSELREDYSRYGTRWTSSAIDVDWEIPHLSEALKDPSVKLTLLVWKTISDAPPTVLEAQFRPNQQYQTRRVPSSLALLLQRASWVPQNDGRFVRPADASRDLLPSGFTFDPGWNWLKAIHFGAAAAKKSEQHRQKQAVAEELGVSLDDIEMINQHPDDFQQWKDFVRAKAVRPAFPERTSADPRRREARVSQQWQEASVKEYNRRERSVRTSRTTVDPHPWLVDYYTNDDEQMVCQLCGNEMPFRKRDGQYYFEAMEALGPEQFSREHEAQFLALCPVCAAKYNEFVKSDDDTLAEMRRAMLDSDEPSIQVMLGSSAATLRFVEVHFDDLKTILKKEEAAGEAAETD</sequence>
<evidence type="ECO:0000256" key="1">
    <source>
        <dbReference type="SAM" id="Coils"/>
    </source>
</evidence>
<feature type="coiled-coil region" evidence="1">
    <location>
        <begin position="486"/>
        <end position="513"/>
    </location>
</feature>
<dbReference type="SUPFAM" id="SSF55874">
    <property type="entry name" value="ATPase domain of HSP90 chaperone/DNA topoisomerase II/histidine kinase"/>
    <property type="match status" value="1"/>
</dbReference>
<evidence type="ECO:0000313" key="3">
    <source>
        <dbReference type="EMBL" id="SUS05622.1"/>
    </source>
</evidence>
<gene>
    <name evidence="3" type="ORF">DF3PB_20090</name>
</gene>
<dbReference type="AlphaFoldDB" id="A0A380TB80"/>